<reference evidence="1" key="1">
    <citation type="journal article" date="2015" name="Int. J. Syst. Evol. Microbiol.">
        <title>Rhizobium alvei sp. nov., isolated from a freshwater river.</title>
        <authorList>
            <person name="Sheu S.Y."/>
            <person name="Huang H.W."/>
            <person name="Young C.C."/>
            <person name="Chen W.M."/>
        </authorList>
    </citation>
    <scope>NUCLEOTIDE SEQUENCE</scope>
    <source>
        <strain evidence="1">TNR-22</strain>
    </source>
</reference>
<name>A0ABT8YL07_9HYPH</name>
<sequence length="73" mass="7786">MSSANPKNSERVPVSLPGARVTVDFRDALFDAANKAGVSPNEFVLRAAAEKLTSRGQSLPGIFEVGDIDEVRI</sequence>
<dbReference type="Proteomes" id="UP001174932">
    <property type="component" value="Unassembled WGS sequence"/>
</dbReference>
<protein>
    <recommendedName>
        <fullName evidence="3">Toxin-antitoxin system HicB family antitoxin</fullName>
    </recommendedName>
</protein>
<dbReference type="RefSeq" id="WP_304375898.1">
    <property type="nucleotide sequence ID" value="NZ_JAUOZU010000006.1"/>
</dbReference>
<gene>
    <name evidence="1" type="ORF">Q4481_08450</name>
</gene>
<proteinExistence type="predicted"/>
<evidence type="ECO:0000313" key="2">
    <source>
        <dbReference type="Proteomes" id="UP001174932"/>
    </source>
</evidence>
<evidence type="ECO:0008006" key="3">
    <source>
        <dbReference type="Google" id="ProtNLM"/>
    </source>
</evidence>
<keyword evidence="2" id="KW-1185">Reference proteome</keyword>
<dbReference type="EMBL" id="JAUOZU010000006">
    <property type="protein sequence ID" value="MDO6963984.1"/>
    <property type="molecule type" value="Genomic_DNA"/>
</dbReference>
<accession>A0ABT8YL07</accession>
<reference evidence="1" key="2">
    <citation type="submission" date="2023-07" db="EMBL/GenBank/DDBJ databases">
        <authorList>
            <person name="Shen H."/>
        </authorList>
    </citation>
    <scope>NUCLEOTIDE SEQUENCE</scope>
    <source>
        <strain evidence="1">TNR-22</strain>
    </source>
</reference>
<evidence type="ECO:0000313" key="1">
    <source>
        <dbReference type="EMBL" id="MDO6963984.1"/>
    </source>
</evidence>
<comment type="caution">
    <text evidence="1">The sequence shown here is derived from an EMBL/GenBank/DDBJ whole genome shotgun (WGS) entry which is preliminary data.</text>
</comment>
<organism evidence="1 2">
    <name type="scientific">Rhizobium alvei</name>
    <dbReference type="NCBI Taxonomy" id="1132659"/>
    <lineage>
        <taxon>Bacteria</taxon>
        <taxon>Pseudomonadati</taxon>
        <taxon>Pseudomonadota</taxon>
        <taxon>Alphaproteobacteria</taxon>
        <taxon>Hyphomicrobiales</taxon>
        <taxon>Rhizobiaceae</taxon>
        <taxon>Rhizobium/Agrobacterium group</taxon>
        <taxon>Rhizobium</taxon>
    </lineage>
</organism>